<dbReference type="InterPro" id="IPR013113">
    <property type="entry name" value="SIP_FAD-bd"/>
</dbReference>
<dbReference type="InterPro" id="IPR014543">
    <property type="entry name" value="UCP028291"/>
</dbReference>
<dbReference type="SUPFAM" id="SSF63380">
    <property type="entry name" value="Riboflavin synthase domain-like"/>
    <property type="match status" value="1"/>
</dbReference>
<dbReference type="InterPro" id="IPR017927">
    <property type="entry name" value="FAD-bd_FR_type"/>
</dbReference>
<dbReference type="InterPro" id="IPR017938">
    <property type="entry name" value="Riboflavin_synthase-like_b-brl"/>
</dbReference>
<evidence type="ECO:0000313" key="4">
    <source>
        <dbReference type="Proteomes" id="UP000620262"/>
    </source>
</evidence>
<dbReference type="Proteomes" id="UP000620262">
    <property type="component" value="Unassembled WGS sequence"/>
</dbReference>
<evidence type="ECO:0000313" key="3">
    <source>
        <dbReference type="EMBL" id="MBE1507926.1"/>
    </source>
</evidence>
<dbReference type="Gene3D" id="3.40.50.80">
    <property type="entry name" value="Nucleotide-binding domain of ferredoxin-NADP reductase (FNR) module"/>
    <property type="match status" value="1"/>
</dbReference>
<dbReference type="Pfam" id="PF04954">
    <property type="entry name" value="SIP"/>
    <property type="match status" value="1"/>
</dbReference>
<dbReference type="PANTHER" id="PTHR30157:SF0">
    <property type="entry name" value="NADPH-DEPENDENT FERRIC-CHELATE REDUCTASE"/>
    <property type="match status" value="1"/>
</dbReference>
<keyword evidence="4" id="KW-1185">Reference proteome</keyword>
<dbReference type="Gene3D" id="3.30.310.50">
    <property type="entry name" value="Alpha-D-phosphohexomutase, C-terminal domain"/>
    <property type="match status" value="1"/>
</dbReference>
<dbReference type="PROSITE" id="PS51384">
    <property type="entry name" value="FAD_FR"/>
    <property type="match status" value="1"/>
</dbReference>
<protein>
    <submittedName>
        <fullName evidence="3">NADPH-dependent ferric siderophore reductase</fullName>
    </submittedName>
</protein>
<comment type="similarity">
    <text evidence="1">Belongs to the SIP oxidoreductase family.</text>
</comment>
<evidence type="ECO:0000259" key="2">
    <source>
        <dbReference type="PROSITE" id="PS51384"/>
    </source>
</evidence>
<gene>
    <name evidence="3" type="ORF">H4W29_005171</name>
</gene>
<dbReference type="PANTHER" id="PTHR30157">
    <property type="entry name" value="FERRIC REDUCTASE, NADPH-DEPENDENT"/>
    <property type="match status" value="1"/>
</dbReference>
<comment type="caution">
    <text evidence="3">The sequence shown here is derived from an EMBL/GenBank/DDBJ whole genome shotgun (WGS) entry which is preliminary data.</text>
</comment>
<feature type="domain" description="FAD-binding FR-type" evidence="2">
    <location>
        <begin position="106"/>
        <end position="232"/>
    </location>
</feature>
<dbReference type="InterPro" id="IPR039374">
    <property type="entry name" value="SIP_fam"/>
</dbReference>
<dbReference type="Gene3D" id="2.40.30.10">
    <property type="entry name" value="Translation factors"/>
    <property type="match status" value="1"/>
</dbReference>
<dbReference type="CDD" id="cd06193">
    <property type="entry name" value="siderophore_interacting"/>
    <property type="match status" value="1"/>
</dbReference>
<dbReference type="InterPro" id="IPR039261">
    <property type="entry name" value="FNR_nucleotide-bd"/>
</dbReference>
<dbReference type="RefSeq" id="WP_192731612.1">
    <property type="nucleotide sequence ID" value="NZ_BAAAVL010000002.1"/>
</dbReference>
<dbReference type="EMBL" id="JADBEC010000002">
    <property type="protein sequence ID" value="MBE1507926.1"/>
    <property type="molecule type" value="Genomic_DNA"/>
</dbReference>
<evidence type="ECO:0000256" key="1">
    <source>
        <dbReference type="ARBA" id="ARBA00035644"/>
    </source>
</evidence>
<dbReference type="Pfam" id="PF08021">
    <property type="entry name" value="FAD_binding_9"/>
    <property type="match status" value="1"/>
</dbReference>
<accession>A0ABR9IXI7</accession>
<dbReference type="Pfam" id="PF09981">
    <property type="entry name" value="DUF2218"/>
    <property type="match status" value="1"/>
</dbReference>
<sequence length="356" mass="39322">MTTAQEFKLSGVALPRDAAAMLGEICEHFVEHAEVRRSDDLALLTSKAGTAEIRIQDHRLLIELSCSSEKALQMSRTMLAEHLFYFAGDDSLELTWSDPGALAVLPNIYEATVVSAEDVTPHMRRVKFACADVTPFIGGDMHLRLLVPPKGRAPVWPGLRADGRVAWPGGEDELLVRVYTIRTVDVEKRELWVDFLQHPTPGVKTPGADFARDAEPGQRVALLGPGGGNLPAAQSILLAGDESALPAIARIAEEMPAGTRLQAIIEVADETEEQPLSAAGSLDVRWLHRRHYANGAKGVLLEEAKQAVAATEGETFVWFACEKEDVRAMRTFLKARRHDRRNMYVAWYWEREPEPG</sequence>
<name>A0ABR9IXI7_RHIVS</name>
<organism evidence="3 4">
    <name type="scientific">Rhizobium viscosum</name>
    <name type="common">Arthrobacter viscosus</name>
    <dbReference type="NCBI Taxonomy" id="1673"/>
    <lineage>
        <taxon>Bacteria</taxon>
        <taxon>Pseudomonadati</taxon>
        <taxon>Pseudomonadota</taxon>
        <taxon>Alphaproteobacteria</taxon>
        <taxon>Hyphomicrobiales</taxon>
        <taxon>Rhizobiaceae</taxon>
        <taxon>Rhizobium/Agrobacterium group</taxon>
        <taxon>Rhizobium</taxon>
    </lineage>
</organism>
<dbReference type="InterPro" id="IPR007037">
    <property type="entry name" value="SIP_rossman_dom"/>
</dbReference>
<proteinExistence type="inferred from homology"/>
<reference evidence="3 4" key="1">
    <citation type="submission" date="2020-10" db="EMBL/GenBank/DDBJ databases">
        <title>Sequencing the genomes of 1000 actinobacteria strains.</title>
        <authorList>
            <person name="Klenk H.-P."/>
        </authorList>
    </citation>
    <scope>NUCLEOTIDE SEQUENCE [LARGE SCALE GENOMIC DNA]</scope>
    <source>
        <strain evidence="3 4">DSM 7307</strain>
    </source>
</reference>